<dbReference type="SUPFAM" id="SSF53474">
    <property type="entry name" value="alpha/beta-Hydrolases"/>
    <property type="match status" value="1"/>
</dbReference>
<reference evidence="3" key="1">
    <citation type="journal article" date="2020" name="Stud. Mycol.">
        <title>101 Dothideomycetes genomes: a test case for predicting lifestyles and emergence of pathogens.</title>
        <authorList>
            <person name="Haridas S."/>
            <person name="Albert R."/>
            <person name="Binder M."/>
            <person name="Bloem J."/>
            <person name="Labutti K."/>
            <person name="Salamov A."/>
            <person name="Andreopoulos B."/>
            <person name="Baker S."/>
            <person name="Barry K."/>
            <person name="Bills G."/>
            <person name="Bluhm B."/>
            <person name="Cannon C."/>
            <person name="Castanera R."/>
            <person name="Culley D."/>
            <person name="Daum C."/>
            <person name="Ezra D."/>
            <person name="Gonzalez J."/>
            <person name="Henrissat B."/>
            <person name="Kuo A."/>
            <person name="Liang C."/>
            <person name="Lipzen A."/>
            <person name="Lutzoni F."/>
            <person name="Magnuson J."/>
            <person name="Mondo S."/>
            <person name="Nolan M."/>
            <person name="Ohm R."/>
            <person name="Pangilinan J."/>
            <person name="Park H.-J."/>
            <person name="Ramirez L."/>
            <person name="Alfaro M."/>
            <person name="Sun H."/>
            <person name="Tritt A."/>
            <person name="Yoshinaga Y."/>
            <person name="Zwiers L.-H."/>
            <person name="Turgeon B."/>
            <person name="Goodwin S."/>
            <person name="Spatafora J."/>
            <person name="Crous P."/>
            <person name="Grigoriev I."/>
        </authorList>
    </citation>
    <scope>NUCLEOTIDE SEQUENCE</scope>
    <source>
        <strain evidence="3">CBS 269.34</strain>
    </source>
</reference>
<evidence type="ECO:0000313" key="3">
    <source>
        <dbReference type="EMBL" id="KAF2490205.1"/>
    </source>
</evidence>
<dbReference type="InterPro" id="IPR050593">
    <property type="entry name" value="LovG"/>
</dbReference>
<dbReference type="AlphaFoldDB" id="A0A6A6QCS9"/>
<dbReference type="PANTHER" id="PTHR48070:SF7">
    <property type="entry name" value="SERINE HYDROLASE FSH DOMAIN-CONTAINING PROTEIN-RELATED"/>
    <property type="match status" value="1"/>
</dbReference>
<keyword evidence="1" id="KW-0378">Hydrolase</keyword>
<sequence length="264" mass="29888">MRILCLHGRGSNNDIFKMQTAGFRSQLDDFEFEFVQGTVQHAKEGWAIHTDTFANSGLWEYYDLLDPYNVIETEQELLQLVEDDGPYDGVLGYSQGASLAAQAIIRFAVENPTATADQFPFRFAIFINCPTPIRILEMDEKVEPDIPKPEESDAALYMMLARANPLLDSQALFPARLANGRRVLTDNTVGLTKADPALDGQLIKIPTLHIRCPEDKEQFGREAYELCEKSVARQCFHHHDHDFPRGYDEMRAIAKQIRSLAEGH</sequence>
<organism evidence="3 4">
    <name type="scientific">Lophium mytilinum</name>
    <dbReference type="NCBI Taxonomy" id="390894"/>
    <lineage>
        <taxon>Eukaryota</taxon>
        <taxon>Fungi</taxon>
        <taxon>Dikarya</taxon>
        <taxon>Ascomycota</taxon>
        <taxon>Pezizomycotina</taxon>
        <taxon>Dothideomycetes</taxon>
        <taxon>Pleosporomycetidae</taxon>
        <taxon>Mytilinidiales</taxon>
        <taxon>Mytilinidiaceae</taxon>
        <taxon>Lophium</taxon>
    </lineage>
</organism>
<proteinExistence type="predicted"/>
<accession>A0A6A6QCS9</accession>
<dbReference type="InterPro" id="IPR005645">
    <property type="entry name" value="FSH-like_dom"/>
</dbReference>
<name>A0A6A6QCS9_9PEZI</name>
<dbReference type="Proteomes" id="UP000799750">
    <property type="component" value="Unassembled WGS sequence"/>
</dbReference>
<evidence type="ECO:0000259" key="2">
    <source>
        <dbReference type="Pfam" id="PF03959"/>
    </source>
</evidence>
<evidence type="ECO:0000313" key="4">
    <source>
        <dbReference type="Proteomes" id="UP000799750"/>
    </source>
</evidence>
<dbReference type="GO" id="GO:0016787">
    <property type="term" value="F:hydrolase activity"/>
    <property type="evidence" value="ECO:0007669"/>
    <property type="project" value="UniProtKB-KW"/>
</dbReference>
<dbReference type="PANTHER" id="PTHR48070">
    <property type="entry name" value="ESTERASE OVCA2"/>
    <property type="match status" value="1"/>
</dbReference>
<dbReference type="Pfam" id="PF03959">
    <property type="entry name" value="FSH1"/>
    <property type="match status" value="1"/>
</dbReference>
<dbReference type="GO" id="GO:0005634">
    <property type="term" value="C:nucleus"/>
    <property type="evidence" value="ECO:0007669"/>
    <property type="project" value="TreeGrafter"/>
</dbReference>
<dbReference type="Gene3D" id="3.40.50.1820">
    <property type="entry name" value="alpha/beta hydrolase"/>
    <property type="match status" value="1"/>
</dbReference>
<gene>
    <name evidence="3" type="ORF">BU16DRAFT_566235</name>
</gene>
<dbReference type="EMBL" id="MU004197">
    <property type="protein sequence ID" value="KAF2490205.1"/>
    <property type="molecule type" value="Genomic_DNA"/>
</dbReference>
<dbReference type="GO" id="GO:0019748">
    <property type="term" value="P:secondary metabolic process"/>
    <property type="evidence" value="ECO:0007669"/>
    <property type="project" value="TreeGrafter"/>
</dbReference>
<keyword evidence="4" id="KW-1185">Reference proteome</keyword>
<evidence type="ECO:0000256" key="1">
    <source>
        <dbReference type="ARBA" id="ARBA00022801"/>
    </source>
</evidence>
<protein>
    <recommendedName>
        <fullName evidence="2">Serine hydrolase domain-containing protein</fullName>
    </recommendedName>
</protein>
<dbReference type="InterPro" id="IPR029058">
    <property type="entry name" value="AB_hydrolase_fold"/>
</dbReference>
<dbReference type="OrthoDB" id="2094269at2759"/>
<feature type="domain" description="Serine hydrolase" evidence="2">
    <location>
        <begin position="1"/>
        <end position="248"/>
    </location>
</feature>
<dbReference type="GO" id="GO:0005737">
    <property type="term" value="C:cytoplasm"/>
    <property type="evidence" value="ECO:0007669"/>
    <property type="project" value="TreeGrafter"/>
</dbReference>